<feature type="domain" description="ABM" evidence="1">
    <location>
        <begin position="15"/>
        <end position="105"/>
    </location>
</feature>
<evidence type="ECO:0000259" key="1">
    <source>
        <dbReference type="PROSITE" id="PS51725"/>
    </source>
</evidence>
<comment type="caution">
    <text evidence="2">The sequence shown here is derived from an EMBL/GenBank/DDBJ whole genome shotgun (WGS) entry which is preliminary data.</text>
</comment>
<dbReference type="EMBL" id="JBHSLC010000007">
    <property type="protein sequence ID" value="MFC5354355.1"/>
    <property type="molecule type" value="Genomic_DNA"/>
</dbReference>
<dbReference type="EC" id="1.14.-.-" evidence="2"/>
<evidence type="ECO:0000313" key="3">
    <source>
        <dbReference type="Proteomes" id="UP001596166"/>
    </source>
</evidence>
<dbReference type="Proteomes" id="UP001596166">
    <property type="component" value="Unassembled WGS sequence"/>
</dbReference>
<dbReference type="SUPFAM" id="SSF54909">
    <property type="entry name" value="Dimeric alpha+beta barrel"/>
    <property type="match status" value="1"/>
</dbReference>
<dbReference type="PROSITE" id="PS51725">
    <property type="entry name" value="ABM"/>
    <property type="match status" value="1"/>
</dbReference>
<keyword evidence="2" id="KW-0503">Monooxygenase</keyword>
<keyword evidence="3" id="KW-1185">Reference proteome</keyword>
<dbReference type="GO" id="GO:0004497">
    <property type="term" value="F:monooxygenase activity"/>
    <property type="evidence" value="ECO:0007669"/>
    <property type="project" value="UniProtKB-KW"/>
</dbReference>
<dbReference type="RefSeq" id="WP_376994099.1">
    <property type="nucleotide sequence ID" value="NZ_JBHSLC010000007.1"/>
</dbReference>
<dbReference type="InterPro" id="IPR007138">
    <property type="entry name" value="ABM_dom"/>
</dbReference>
<dbReference type="Gene3D" id="3.30.70.100">
    <property type="match status" value="1"/>
</dbReference>
<accession>A0ABW0G037</accession>
<protein>
    <submittedName>
        <fullName evidence="2">Antibiotic biosynthesis monooxygenase family protein</fullName>
        <ecNumber evidence="2">1.14.-.-</ecNumber>
    </submittedName>
</protein>
<sequence>MAKNTAVIDPQSSCLTLINVYEVEPEKQADLAKVLSESTENTIRHQPGFLSVCIHSSLDGKKIVNYAQWASKEHFEAFMRRPETQEQLKKFAGLATSVMPSLYTVSAVHAE</sequence>
<organism evidence="2 3">
    <name type="scientific">Azospirillum himalayense</name>
    <dbReference type="NCBI Taxonomy" id="654847"/>
    <lineage>
        <taxon>Bacteria</taxon>
        <taxon>Pseudomonadati</taxon>
        <taxon>Pseudomonadota</taxon>
        <taxon>Alphaproteobacteria</taxon>
        <taxon>Rhodospirillales</taxon>
        <taxon>Azospirillaceae</taxon>
        <taxon>Azospirillum</taxon>
    </lineage>
</organism>
<evidence type="ECO:0000313" key="2">
    <source>
        <dbReference type="EMBL" id="MFC5354355.1"/>
    </source>
</evidence>
<name>A0ABW0G037_9PROT</name>
<dbReference type="InterPro" id="IPR011008">
    <property type="entry name" value="Dimeric_a/b-barrel"/>
</dbReference>
<proteinExistence type="predicted"/>
<keyword evidence="2" id="KW-0560">Oxidoreductase</keyword>
<gene>
    <name evidence="2" type="ORF">ACFPMG_04980</name>
</gene>
<dbReference type="Pfam" id="PF03992">
    <property type="entry name" value="ABM"/>
    <property type="match status" value="1"/>
</dbReference>
<reference evidence="3" key="1">
    <citation type="journal article" date="2019" name="Int. J. Syst. Evol. Microbiol.">
        <title>The Global Catalogue of Microorganisms (GCM) 10K type strain sequencing project: providing services to taxonomists for standard genome sequencing and annotation.</title>
        <authorList>
            <consortium name="The Broad Institute Genomics Platform"/>
            <consortium name="The Broad Institute Genome Sequencing Center for Infectious Disease"/>
            <person name="Wu L."/>
            <person name="Ma J."/>
        </authorList>
    </citation>
    <scope>NUCLEOTIDE SEQUENCE [LARGE SCALE GENOMIC DNA]</scope>
    <source>
        <strain evidence="3">CCUG 58760</strain>
    </source>
</reference>